<evidence type="ECO:0000313" key="2">
    <source>
        <dbReference type="EMBL" id="SBR50122.1"/>
    </source>
</evidence>
<sequence length="33" mass="3663">MTEIHLPESPRAASTPLKRPRCEVSAVDSSFHL</sequence>
<reference evidence="2" key="2">
    <citation type="submission" date="2016-06" db="EMBL/GenBank/DDBJ databases">
        <title>The genome of a short-lived fish provides insights into sex chromosome evolution and the genetic control of aging.</title>
        <authorList>
            <person name="Reichwald K."/>
            <person name="Felder M."/>
            <person name="Petzold A."/>
            <person name="Koch P."/>
            <person name="Groth M."/>
            <person name="Platzer M."/>
        </authorList>
    </citation>
    <scope>NUCLEOTIDE SEQUENCE</scope>
    <source>
        <tissue evidence="2">Brain</tissue>
    </source>
</reference>
<name>A0A1A8LZU1_9TELE</name>
<dbReference type="EMBL" id="HAEF01010303">
    <property type="protein sequence ID" value="SBR50122.1"/>
    <property type="molecule type" value="Transcribed_RNA"/>
</dbReference>
<dbReference type="AlphaFoldDB" id="A0A1A8LZU1"/>
<evidence type="ECO:0000256" key="1">
    <source>
        <dbReference type="SAM" id="MobiDB-lite"/>
    </source>
</evidence>
<protein>
    <submittedName>
        <fullName evidence="2">Uncharacterized protein</fullName>
    </submittedName>
</protein>
<organism evidence="2">
    <name type="scientific">Nothobranchius pienaari</name>
    <dbReference type="NCBI Taxonomy" id="704102"/>
    <lineage>
        <taxon>Eukaryota</taxon>
        <taxon>Metazoa</taxon>
        <taxon>Chordata</taxon>
        <taxon>Craniata</taxon>
        <taxon>Vertebrata</taxon>
        <taxon>Euteleostomi</taxon>
        <taxon>Actinopterygii</taxon>
        <taxon>Neopterygii</taxon>
        <taxon>Teleostei</taxon>
        <taxon>Neoteleostei</taxon>
        <taxon>Acanthomorphata</taxon>
        <taxon>Ovalentaria</taxon>
        <taxon>Atherinomorphae</taxon>
        <taxon>Cyprinodontiformes</taxon>
        <taxon>Nothobranchiidae</taxon>
        <taxon>Nothobranchius</taxon>
    </lineage>
</organism>
<accession>A0A1A8LZU1</accession>
<reference evidence="2" key="1">
    <citation type="submission" date="2016-05" db="EMBL/GenBank/DDBJ databases">
        <authorList>
            <person name="Lavstsen T."/>
            <person name="Jespersen J.S."/>
        </authorList>
    </citation>
    <scope>NUCLEOTIDE SEQUENCE</scope>
    <source>
        <tissue evidence="2">Brain</tissue>
    </source>
</reference>
<gene>
    <name evidence="2" type="primary">Nfu_g_1_013592</name>
</gene>
<feature type="region of interest" description="Disordered" evidence="1">
    <location>
        <begin position="1"/>
        <end position="21"/>
    </location>
</feature>
<proteinExistence type="predicted"/>